<accession>A0A2N6CU34</accession>
<evidence type="ECO:0008006" key="3">
    <source>
        <dbReference type="Google" id="ProtNLM"/>
    </source>
</evidence>
<evidence type="ECO:0000313" key="2">
    <source>
        <dbReference type="Proteomes" id="UP000235015"/>
    </source>
</evidence>
<reference evidence="1 2" key="1">
    <citation type="submission" date="2017-11" db="EMBL/GenBank/DDBJ databases">
        <title>Genome-resolved metagenomics identifies genetic mobility, metabolic interactions, and unexpected diversity in perchlorate-reducing communities.</title>
        <authorList>
            <person name="Barnum T.P."/>
            <person name="Figueroa I.A."/>
            <person name="Carlstrom C.I."/>
            <person name="Lucas L.N."/>
            <person name="Engelbrektson A.L."/>
            <person name="Coates J.D."/>
        </authorList>
    </citation>
    <scope>NUCLEOTIDE SEQUENCE [LARGE SCALE GENOMIC DNA]</scope>
    <source>
        <strain evidence="1">BM301</strain>
    </source>
</reference>
<dbReference type="SUPFAM" id="SSF53300">
    <property type="entry name" value="vWA-like"/>
    <property type="match status" value="1"/>
</dbReference>
<evidence type="ECO:0000313" key="1">
    <source>
        <dbReference type="EMBL" id="PLX60691.1"/>
    </source>
</evidence>
<dbReference type="AlphaFoldDB" id="A0A2N6CU34"/>
<proteinExistence type="predicted"/>
<dbReference type="EMBL" id="PKUN01000023">
    <property type="protein sequence ID" value="PLX60691.1"/>
    <property type="molecule type" value="Genomic_DNA"/>
</dbReference>
<sequence>MTKDKLVKRSSRSEVDAFLHKVATTPARKPASRTGRLIFAMDATASREPTWDQACHIQAQMFEETAALGGLSIQLCYYRGFNEFSASEWLSNKTDLQHRMMAVRCLGGHTQIRRVLQHAITETRQKEVDAVVFVGDCLEEEVDELCQLAGELGLHNVPVFLFQEGDYVVAKRAFKQIARLTDGAYCPFDASSAQQLRDLLSAVAVYAAGGRRALENFSKARGGMTRLLTRQINKG</sequence>
<dbReference type="Proteomes" id="UP000235015">
    <property type="component" value="Unassembled WGS sequence"/>
</dbReference>
<organism evidence="1 2">
    <name type="scientific">Sedimenticola selenatireducens</name>
    <dbReference type="NCBI Taxonomy" id="191960"/>
    <lineage>
        <taxon>Bacteria</taxon>
        <taxon>Pseudomonadati</taxon>
        <taxon>Pseudomonadota</taxon>
        <taxon>Gammaproteobacteria</taxon>
        <taxon>Chromatiales</taxon>
        <taxon>Sedimenticolaceae</taxon>
        <taxon>Sedimenticola</taxon>
    </lineage>
</organism>
<gene>
    <name evidence="1" type="ORF">C0630_14720</name>
</gene>
<dbReference type="STRING" id="1111735.GCA_000428045_02071"/>
<protein>
    <recommendedName>
        <fullName evidence="3">VWA domain-containing protein</fullName>
    </recommendedName>
</protein>
<dbReference type="InterPro" id="IPR036465">
    <property type="entry name" value="vWFA_dom_sf"/>
</dbReference>
<name>A0A2N6CU34_9GAMM</name>
<dbReference type="RefSeq" id="WP_029132235.1">
    <property type="nucleotide sequence ID" value="NZ_CAXXYC010000004.1"/>
</dbReference>
<comment type="caution">
    <text evidence="1">The sequence shown here is derived from an EMBL/GenBank/DDBJ whole genome shotgun (WGS) entry which is preliminary data.</text>
</comment>